<keyword evidence="3" id="KW-1185">Reference proteome</keyword>
<comment type="caution">
    <text evidence="2">The sequence shown here is derived from an EMBL/GenBank/DDBJ whole genome shotgun (WGS) entry which is preliminary data.</text>
</comment>
<accession>A0ABS8SJR1</accession>
<protein>
    <submittedName>
        <fullName evidence="2">Uncharacterized protein</fullName>
    </submittedName>
</protein>
<feature type="region of interest" description="Disordered" evidence="1">
    <location>
        <begin position="1"/>
        <end position="53"/>
    </location>
</feature>
<name>A0ABS8SJR1_DATST</name>
<evidence type="ECO:0000313" key="2">
    <source>
        <dbReference type="EMBL" id="MCD7459143.1"/>
    </source>
</evidence>
<evidence type="ECO:0000256" key="1">
    <source>
        <dbReference type="SAM" id="MobiDB-lite"/>
    </source>
</evidence>
<organism evidence="2 3">
    <name type="scientific">Datura stramonium</name>
    <name type="common">Jimsonweed</name>
    <name type="synonym">Common thornapple</name>
    <dbReference type="NCBI Taxonomy" id="4076"/>
    <lineage>
        <taxon>Eukaryota</taxon>
        <taxon>Viridiplantae</taxon>
        <taxon>Streptophyta</taxon>
        <taxon>Embryophyta</taxon>
        <taxon>Tracheophyta</taxon>
        <taxon>Spermatophyta</taxon>
        <taxon>Magnoliopsida</taxon>
        <taxon>eudicotyledons</taxon>
        <taxon>Gunneridae</taxon>
        <taxon>Pentapetalae</taxon>
        <taxon>asterids</taxon>
        <taxon>lamiids</taxon>
        <taxon>Solanales</taxon>
        <taxon>Solanaceae</taxon>
        <taxon>Solanoideae</taxon>
        <taxon>Datureae</taxon>
        <taxon>Datura</taxon>
    </lineage>
</organism>
<dbReference type="Proteomes" id="UP000823775">
    <property type="component" value="Unassembled WGS sequence"/>
</dbReference>
<proteinExistence type="predicted"/>
<reference evidence="2 3" key="1">
    <citation type="journal article" date="2021" name="BMC Genomics">
        <title>Datura genome reveals duplications of psychoactive alkaloid biosynthetic genes and high mutation rate following tissue culture.</title>
        <authorList>
            <person name="Rajewski A."/>
            <person name="Carter-House D."/>
            <person name="Stajich J."/>
            <person name="Litt A."/>
        </authorList>
    </citation>
    <scope>NUCLEOTIDE SEQUENCE [LARGE SCALE GENOMIC DNA]</scope>
    <source>
        <strain evidence="2">AR-01</strain>
    </source>
</reference>
<sequence length="98" mass="10848">MGACTSKPSNYPRDNITVAANGATLPVKSTPNNNDDDNSHHQREKDEKGRTRFLGTSMSWEELGRAFGYTCRAKFKKGEVKGQEVAVKVIPKSKMTCQ</sequence>
<feature type="compositionally biased region" description="Basic and acidic residues" evidence="1">
    <location>
        <begin position="37"/>
        <end position="50"/>
    </location>
</feature>
<evidence type="ECO:0000313" key="3">
    <source>
        <dbReference type="Proteomes" id="UP000823775"/>
    </source>
</evidence>
<gene>
    <name evidence="2" type="ORF">HAX54_040212</name>
</gene>
<dbReference type="EMBL" id="JACEIK010000565">
    <property type="protein sequence ID" value="MCD7459143.1"/>
    <property type="molecule type" value="Genomic_DNA"/>
</dbReference>